<feature type="transmembrane region" description="Helical" evidence="5">
    <location>
        <begin position="301"/>
        <end position="321"/>
    </location>
</feature>
<accession>A0ABW4BFS2</accession>
<feature type="transmembrane region" description="Helical" evidence="5">
    <location>
        <begin position="110"/>
        <end position="129"/>
    </location>
</feature>
<dbReference type="EMBL" id="JBHTOA010000025">
    <property type="protein sequence ID" value="MFD1398891.1"/>
    <property type="molecule type" value="Genomic_DNA"/>
</dbReference>
<keyword evidence="7" id="KW-1185">Reference proteome</keyword>
<evidence type="ECO:0000256" key="2">
    <source>
        <dbReference type="ARBA" id="ARBA00022692"/>
    </source>
</evidence>
<dbReference type="RefSeq" id="WP_131470624.1">
    <property type="nucleotide sequence ID" value="NZ_BOLV01000005.1"/>
</dbReference>
<feature type="transmembrane region" description="Helical" evidence="5">
    <location>
        <begin position="346"/>
        <end position="373"/>
    </location>
</feature>
<keyword evidence="3 5" id="KW-1133">Transmembrane helix</keyword>
<evidence type="ECO:0000256" key="3">
    <source>
        <dbReference type="ARBA" id="ARBA00022989"/>
    </source>
</evidence>
<dbReference type="Gene3D" id="1.10.3080.10">
    <property type="entry name" value="Clc chloride channel"/>
    <property type="match status" value="1"/>
</dbReference>
<comment type="caution">
    <text evidence="6">The sequence shown here is derived from an EMBL/GenBank/DDBJ whole genome shotgun (WGS) entry which is preliminary data.</text>
</comment>
<evidence type="ECO:0000313" key="7">
    <source>
        <dbReference type="Proteomes" id="UP001597199"/>
    </source>
</evidence>
<evidence type="ECO:0000313" key="6">
    <source>
        <dbReference type="EMBL" id="MFD1398891.1"/>
    </source>
</evidence>
<organism evidence="6 7">
    <name type="scientific">Lacticaseibacillus suilingensis</name>
    <dbReference type="NCBI Taxonomy" id="2799577"/>
    <lineage>
        <taxon>Bacteria</taxon>
        <taxon>Bacillati</taxon>
        <taxon>Bacillota</taxon>
        <taxon>Bacilli</taxon>
        <taxon>Lactobacillales</taxon>
        <taxon>Lactobacillaceae</taxon>
        <taxon>Lacticaseibacillus</taxon>
    </lineage>
</organism>
<proteinExistence type="predicted"/>
<feature type="transmembrane region" description="Helical" evidence="5">
    <location>
        <begin position="265"/>
        <end position="289"/>
    </location>
</feature>
<dbReference type="SUPFAM" id="SSF81340">
    <property type="entry name" value="Clc chloride channel"/>
    <property type="match status" value="1"/>
</dbReference>
<feature type="transmembrane region" description="Helical" evidence="5">
    <location>
        <begin position="87"/>
        <end position="104"/>
    </location>
</feature>
<dbReference type="Pfam" id="PF00654">
    <property type="entry name" value="Voltage_CLC"/>
    <property type="match status" value="1"/>
</dbReference>
<protein>
    <submittedName>
        <fullName evidence="6">Chloride channel protein</fullName>
    </submittedName>
</protein>
<feature type="transmembrane region" description="Helical" evidence="5">
    <location>
        <begin position="166"/>
        <end position="183"/>
    </location>
</feature>
<dbReference type="Proteomes" id="UP001597199">
    <property type="component" value="Unassembled WGS sequence"/>
</dbReference>
<feature type="transmembrane region" description="Helical" evidence="5">
    <location>
        <begin position="40"/>
        <end position="58"/>
    </location>
</feature>
<sequence length="384" mass="42091">MRVMTLWLVGLGFSAGLAAVTALFLTVENQLTAVLWAGNIWWRELLVIAFGAGLLWLMRRRWPALPANAQSAMKRLKTGQLSTPRELGAELAITMIILVAGAGVGPEAALTAAIVAASVWVADKLRYLYFNFAAWRRAPWRLLHPTAYLVPYDPEALPEKRTLKHVMMASLIINGLVVAKFLLQQWHQPQLRMVLGTSAWNWQQLWVLALALGVALLYQQLDCRLQTGLAKIKLPLWGQVAVGAGFIFLVAQVEPALLFSGQHSVAWLLTMQHAAPWLLTLLAVLKLVFMRLCLNFGWRGGDLFPLLFVGLTQGFALAAWLPQVDTMLTVAVTATAMMAVLGHHPALAAVMVALFCPLTLLPAIALAAAAVMLGQKMQQKRATD</sequence>
<feature type="transmembrane region" description="Helical" evidence="5">
    <location>
        <begin position="234"/>
        <end position="253"/>
    </location>
</feature>
<evidence type="ECO:0000256" key="4">
    <source>
        <dbReference type="ARBA" id="ARBA00023136"/>
    </source>
</evidence>
<feature type="transmembrane region" description="Helical" evidence="5">
    <location>
        <begin position="203"/>
        <end position="222"/>
    </location>
</feature>
<reference evidence="7" key="1">
    <citation type="journal article" date="2019" name="Int. J. Syst. Evol. Microbiol.">
        <title>The Global Catalogue of Microorganisms (GCM) 10K type strain sequencing project: providing services to taxonomists for standard genome sequencing and annotation.</title>
        <authorList>
            <consortium name="The Broad Institute Genomics Platform"/>
            <consortium name="The Broad Institute Genome Sequencing Center for Infectious Disease"/>
            <person name="Wu L."/>
            <person name="Ma J."/>
        </authorList>
    </citation>
    <scope>NUCLEOTIDE SEQUENCE [LARGE SCALE GENOMIC DNA]</scope>
    <source>
        <strain evidence="7">CCM 9110</strain>
    </source>
</reference>
<comment type="subcellular location">
    <subcellularLocation>
        <location evidence="1">Membrane</location>
        <topology evidence="1">Multi-pass membrane protein</topology>
    </subcellularLocation>
</comment>
<keyword evidence="2 5" id="KW-0812">Transmembrane</keyword>
<dbReference type="InterPro" id="IPR014743">
    <property type="entry name" value="Cl-channel_core"/>
</dbReference>
<evidence type="ECO:0000256" key="5">
    <source>
        <dbReference type="SAM" id="Phobius"/>
    </source>
</evidence>
<dbReference type="InterPro" id="IPR001807">
    <property type="entry name" value="ClC"/>
</dbReference>
<evidence type="ECO:0000256" key="1">
    <source>
        <dbReference type="ARBA" id="ARBA00004141"/>
    </source>
</evidence>
<name>A0ABW4BFS2_9LACO</name>
<gene>
    <name evidence="6" type="ORF">ACFQ41_06175</name>
</gene>
<keyword evidence="4 5" id="KW-0472">Membrane</keyword>